<proteinExistence type="inferred from homology"/>
<keyword evidence="12" id="KW-1185">Reference proteome</keyword>
<keyword evidence="7 10" id="KW-0378">Hydrolase</keyword>
<gene>
    <name evidence="11" type="primary">gph</name>
    <name evidence="11" type="ORF">PQJ73_22950</name>
</gene>
<sequence>MHQPAPSPLVVFDLDGTLVDTAPDLIDTLNGLLVREGMASVPFDEARRFIGGGARLLIERGLSAHGRASGPADIDRLYAVYVDDYAARIAALSRPFPGLEDALDSLAGLGCRFAVCTNKLERLSVKLLEALGLAGRFPVICGQDTFAVMKPHPEALLGTIAAAAGSPAATVMVGDSATDIATAKAAGVPVVAVDFGYTEVPVARFDPDRVISRYADLPAAVAELLGLRAG</sequence>
<keyword evidence="9 10" id="KW-0119">Carbohydrate metabolism</keyword>
<feature type="binding site" evidence="10">
    <location>
        <position position="175"/>
    </location>
    <ligand>
        <name>Mg(2+)</name>
        <dbReference type="ChEBI" id="CHEBI:18420"/>
    </ligand>
</feature>
<evidence type="ECO:0000256" key="5">
    <source>
        <dbReference type="ARBA" id="ARBA00013078"/>
    </source>
</evidence>
<dbReference type="InterPro" id="IPR037512">
    <property type="entry name" value="PGPase_prok"/>
</dbReference>
<comment type="cofactor">
    <cofactor evidence="2 10">
        <name>Mg(2+)</name>
        <dbReference type="ChEBI" id="CHEBI:18420"/>
    </cofactor>
</comment>
<evidence type="ECO:0000256" key="2">
    <source>
        <dbReference type="ARBA" id="ARBA00001946"/>
    </source>
</evidence>
<dbReference type="SUPFAM" id="SSF56784">
    <property type="entry name" value="HAD-like"/>
    <property type="match status" value="1"/>
</dbReference>
<dbReference type="EC" id="3.1.3.18" evidence="5 10"/>
<dbReference type="Proteomes" id="UP001165652">
    <property type="component" value="Unassembled WGS sequence"/>
</dbReference>
<dbReference type="EMBL" id="JAQQLI010000046">
    <property type="protein sequence ID" value="MDC7788559.1"/>
    <property type="molecule type" value="Genomic_DNA"/>
</dbReference>
<dbReference type="PANTHER" id="PTHR43434:SF1">
    <property type="entry name" value="PHOSPHOGLYCOLATE PHOSPHATASE"/>
    <property type="match status" value="1"/>
</dbReference>
<evidence type="ECO:0000313" key="12">
    <source>
        <dbReference type="Proteomes" id="UP001165652"/>
    </source>
</evidence>
<comment type="function">
    <text evidence="10">Specifically catalyzes the dephosphorylation of 2-phosphoglycolate. Is involved in the dissimilation of the intracellular 2-phosphoglycolate formed during the DNA repair of 3'-phosphoglycolate ends, a major class of DNA lesions induced by oxidative stress.</text>
</comment>
<dbReference type="NCBIfam" id="TIGR01549">
    <property type="entry name" value="HAD-SF-IA-v1"/>
    <property type="match status" value="1"/>
</dbReference>
<dbReference type="Gene3D" id="3.40.50.1000">
    <property type="entry name" value="HAD superfamily/HAD-like"/>
    <property type="match status" value="1"/>
</dbReference>
<comment type="pathway">
    <text evidence="3 10">Organic acid metabolism; glycolate biosynthesis; glycolate from 2-phosphoglycolate: step 1/1.</text>
</comment>
<dbReference type="Pfam" id="PF13419">
    <property type="entry name" value="HAD_2"/>
    <property type="match status" value="1"/>
</dbReference>
<keyword evidence="8 10" id="KW-0460">Magnesium</keyword>
<dbReference type="SFLD" id="SFLDG01129">
    <property type="entry name" value="C1.5:_HAD__Beta-PGM__Phosphata"/>
    <property type="match status" value="1"/>
</dbReference>
<feature type="binding site" evidence="10">
    <location>
        <position position="13"/>
    </location>
    <ligand>
        <name>Mg(2+)</name>
        <dbReference type="ChEBI" id="CHEBI:18420"/>
    </ligand>
</feature>
<comment type="catalytic activity">
    <reaction evidence="1 10">
        <text>2-phosphoglycolate + H2O = glycolate + phosphate</text>
        <dbReference type="Rhea" id="RHEA:14369"/>
        <dbReference type="ChEBI" id="CHEBI:15377"/>
        <dbReference type="ChEBI" id="CHEBI:29805"/>
        <dbReference type="ChEBI" id="CHEBI:43474"/>
        <dbReference type="ChEBI" id="CHEBI:58033"/>
        <dbReference type="EC" id="3.1.3.18"/>
    </reaction>
</comment>
<dbReference type="Gene3D" id="1.10.150.240">
    <property type="entry name" value="Putative phosphatase, domain 2"/>
    <property type="match status" value="1"/>
</dbReference>
<comment type="caution">
    <text evidence="11">The sequence shown here is derived from an EMBL/GenBank/DDBJ whole genome shotgun (WGS) entry which is preliminary data.</text>
</comment>
<name>A0ABT5JFS1_RHOTP</name>
<evidence type="ECO:0000256" key="1">
    <source>
        <dbReference type="ARBA" id="ARBA00000830"/>
    </source>
</evidence>
<dbReference type="SFLD" id="SFLDG01135">
    <property type="entry name" value="C1.5.6:_HAD__Beta-PGM__Phospha"/>
    <property type="match status" value="1"/>
</dbReference>
<organism evidence="11 12">
    <name type="scientific">Rhodoplanes tepidamans</name>
    <name type="common">Rhodoplanes cryptolactis</name>
    <dbReference type="NCBI Taxonomy" id="200616"/>
    <lineage>
        <taxon>Bacteria</taxon>
        <taxon>Pseudomonadati</taxon>
        <taxon>Pseudomonadota</taxon>
        <taxon>Alphaproteobacteria</taxon>
        <taxon>Hyphomicrobiales</taxon>
        <taxon>Nitrobacteraceae</taxon>
        <taxon>Rhodoplanes</taxon>
    </lineage>
</organism>
<evidence type="ECO:0000256" key="7">
    <source>
        <dbReference type="ARBA" id="ARBA00022801"/>
    </source>
</evidence>
<feature type="active site" description="Nucleophile" evidence="10">
    <location>
        <position position="13"/>
    </location>
</feature>
<dbReference type="SFLD" id="SFLDS00003">
    <property type="entry name" value="Haloacid_Dehalogenase"/>
    <property type="match status" value="1"/>
</dbReference>
<comment type="similarity">
    <text evidence="4 10">Belongs to the HAD-like hydrolase superfamily. CbbY/CbbZ/Gph/YieH family.</text>
</comment>
<keyword evidence="6 10" id="KW-0479">Metal-binding</keyword>
<reference evidence="11" key="2">
    <citation type="submission" date="2023-02" db="EMBL/GenBank/DDBJ databases">
        <authorList>
            <person name="Rayyan A."/>
            <person name="Meyer T."/>
            <person name="Kyndt J.A."/>
        </authorList>
    </citation>
    <scope>NUCLEOTIDE SEQUENCE</scope>
    <source>
        <strain evidence="11">DSM 9987</strain>
    </source>
</reference>
<evidence type="ECO:0000256" key="8">
    <source>
        <dbReference type="ARBA" id="ARBA00022842"/>
    </source>
</evidence>
<evidence type="ECO:0000256" key="3">
    <source>
        <dbReference type="ARBA" id="ARBA00004818"/>
    </source>
</evidence>
<dbReference type="NCBIfam" id="TIGR01449">
    <property type="entry name" value="PGP_bact"/>
    <property type="match status" value="1"/>
</dbReference>
<dbReference type="InterPro" id="IPR023214">
    <property type="entry name" value="HAD_sf"/>
</dbReference>
<dbReference type="InterPro" id="IPR023198">
    <property type="entry name" value="PGP-like_dom2"/>
</dbReference>
<evidence type="ECO:0000256" key="9">
    <source>
        <dbReference type="ARBA" id="ARBA00023277"/>
    </source>
</evidence>
<protein>
    <recommendedName>
        <fullName evidence="5 10">Phosphoglycolate phosphatase</fullName>
        <shortName evidence="10">PGP</shortName>
        <shortName evidence="10">PGPase</shortName>
        <ecNumber evidence="5 10">3.1.3.18</ecNumber>
    </recommendedName>
</protein>
<reference evidence="11" key="1">
    <citation type="journal article" date="2023" name="Microbiol Resour">
        <title>Genome Sequences of Rhodoplanes serenus and Two Thermotolerant Strains, Rhodoplanes tepidamans and 'Rhodoplanes cryptolactis,' Further Refine the Genus.</title>
        <authorList>
            <person name="Rayyan A.A."/>
            <person name="Kyndt J.A."/>
        </authorList>
    </citation>
    <scope>NUCLEOTIDE SEQUENCE</scope>
    <source>
        <strain evidence="11">DSM 9987</strain>
    </source>
</reference>
<accession>A0ABT5JFS1</accession>
<dbReference type="PANTHER" id="PTHR43434">
    <property type="entry name" value="PHOSPHOGLYCOLATE PHOSPHATASE"/>
    <property type="match status" value="1"/>
</dbReference>
<dbReference type="InterPro" id="IPR006439">
    <property type="entry name" value="HAD-SF_hydro_IA"/>
</dbReference>
<dbReference type="InterPro" id="IPR050155">
    <property type="entry name" value="HAD-like_hydrolase_sf"/>
</dbReference>
<evidence type="ECO:0000256" key="4">
    <source>
        <dbReference type="ARBA" id="ARBA00006171"/>
    </source>
</evidence>
<evidence type="ECO:0000313" key="11">
    <source>
        <dbReference type="EMBL" id="MDC7788559.1"/>
    </source>
</evidence>
<dbReference type="InterPro" id="IPR036412">
    <property type="entry name" value="HAD-like_sf"/>
</dbReference>
<dbReference type="InterPro" id="IPR041492">
    <property type="entry name" value="HAD_2"/>
</dbReference>
<evidence type="ECO:0000256" key="10">
    <source>
        <dbReference type="HAMAP-Rule" id="MF_00495"/>
    </source>
</evidence>
<dbReference type="RefSeq" id="WP_272779394.1">
    <property type="nucleotide sequence ID" value="NZ_JAQQLI010000046.1"/>
</dbReference>
<dbReference type="GO" id="GO:0008967">
    <property type="term" value="F:phosphoglycolate phosphatase activity"/>
    <property type="evidence" value="ECO:0007669"/>
    <property type="project" value="UniProtKB-EC"/>
</dbReference>
<evidence type="ECO:0000256" key="6">
    <source>
        <dbReference type="ARBA" id="ARBA00022723"/>
    </source>
</evidence>
<dbReference type="HAMAP" id="MF_00495">
    <property type="entry name" value="GPH_hydrolase_bact"/>
    <property type="match status" value="1"/>
</dbReference>
<feature type="binding site" evidence="10">
    <location>
        <position position="15"/>
    </location>
    <ligand>
        <name>Mg(2+)</name>
        <dbReference type="ChEBI" id="CHEBI:18420"/>
    </ligand>
</feature>